<name>A0A918PM33_9BACT</name>
<dbReference type="SUPFAM" id="SSF53448">
    <property type="entry name" value="Nucleotide-diphospho-sugar transferases"/>
    <property type="match status" value="1"/>
</dbReference>
<dbReference type="EMBL" id="BMWX01000001">
    <property type="protein sequence ID" value="GGZ14374.1"/>
    <property type="molecule type" value="Genomic_DNA"/>
</dbReference>
<reference evidence="2" key="1">
    <citation type="journal article" date="2014" name="Int. J. Syst. Evol. Microbiol.">
        <title>Complete genome sequence of Corynebacterium casei LMG S-19264T (=DSM 44701T), isolated from a smear-ripened cheese.</title>
        <authorList>
            <consortium name="US DOE Joint Genome Institute (JGI-PGF)"/>
            <person name="Walter F."/>
            <person name="Albersmeier A."/>
            <person name="Kalinowski J."/>
            <person name="Ruckert C."/>
        </authorList>
    </citation>
    <scope>NUCLEOTIDE SEQUENCE</scope>
    <source>
        <strain evidence="2">KCTC 12368</strain>
    </source>
</reference>
<dbReference type="InterPro" id="IPR029044">
    <property type="entry name" value="Nucleotide-diphossugar_trans"/>
</dbReference>
<feature type="domain" description="Glycosyltransferase 2-like" evidence="1">
    <location>
        <begin position="2"/>
        <end position="114"/>
    </location>
</feature>
<keyword evidence="3" id="KW-1185">Reference proteome</keyword>
<proteinExistence type="predicted"/>
<reference evidence="2" key="2">
    <citation type="submission" date="2020-09" db="EMBL/GenBank/DDBJ databases">
        <authorList>
            <person name="Sun Q."/>
            <person name="Kim S."/>
        </authorList>
    </citation>
    <scope>NUCLEOTIDE SEQUENCE</scope>
    <source>
        <strain evidence="2">KCTC 12368</strain>
    </source>
</reference>
<evidence type="ECO:0000259" key="1">
    <source>
        <dbReference type="Pfam" id="PF00535"/>
    </source>
</evidence>
<gene>
    <name evidence="2" type="ORF">GCM10007049_02790</name>
</gene>
<dbReference type="InterPro" id="IPR050834">
    <property type="entry name" value="Glycosyltransf_2"/>
</dbReference>
<dbReference type="Gene3D" id="3.90.550.10">
    <property type="entry name" value="Spore Coat Polysaccharide Biosynthesis Protein SpsA, Chain A"/>
    <property type="match status" value="1"/>
</dbReference>
<evidence type="ECO:0000313" key="3">
    <source>
        <dbReference type="Proteomes" id="UP000619457"/>
    </source>
</evidence>
<evidence type="ECO:0000313" key="2">
    <source>
        <dbReference type="EMBL" id="GGZ14374.1"/>
    </source>
</evidence>
<accession>A0A918PM33</accession>
<dbReference type="InterPro" id="IPR001173">
    <property type="entry name" value="Glyco_trans_2-like"/>
</dbReference>
<protein>
    <recommendedName>
        <fullName evidence="1">Glycosyltransferase 2-like domain-containing protein</fullName>
    </recommendedName>
</protein>
<dbReference type="PANTHER" id="PTHR43685:SF11">
    <property type="entry name" value="GLYCOSYLTRANSFERASE TAGX-RELATED"/>
    <property type="match status" value="1"/>
</dbReference>
<dbReference type="PANTHER" id="PTHR43685">
    <property type="entry name" value="GLYCOSYLTRANSFERASE"/>
    <property type="match status" value="1"/>
</dbReference>
<sequence length="296" mass="33961">MDSVLHQDYSDYELIIIDNGSEDGGAEKIQDWVWVNDLQNQVKTVLYPKAINYCAAFNEALRKTQGAYIIDLSGDDLLLPGHLSQSVETLSSQPRAAVCSSNAYLISETNEIKSTFFPVDREGDILGRVPEGNIYLEVIRRYIVCTPTMVFDAEVLKQHGGYDEKLVYEDFDIISQLARKYHFAFSPHIGIKKRIHRHSYSRQQYQRYQSKMLPSTLMVCKKIAVMNKSKKERKALIYRCMHEAKHALASGNRDSGLGFLKVAEALGAHGFVFRLFQFWSHSKVDVSWLYQILKRH</sequence>
<dbReference type="Pfam" id="PF00535">
    <property type="entry name" value="Glycos_transf_2"/>
    <property type="match status" value="1"/>
</dbReference>
<dbReference type="AlphaFoldDB" id="A0A918PM33"/>
<organism evidence="2 3">
    <name type="scientific">Echinicola pacifica</name>
    <dbReference type="NCBI Taxonomy" id="346377"/>
    <lineage>
        <taxon>Bacteria</taxon>
        <taxon>Pseudomonadati</taxon>
        <taxon>Bacteroidota</taxon>
        <taxon>Cytophagia</taxon>
        <taxon>Cytophagales</taxon>
        <taxon>Cyclobacteriaceae</taxon>
        <taxon>Echinicola</taxon>
    </lineage>
</organism>
<dbReference type="Proteomes" id="UP000619457">
    <property type="component" value="Unassembled WGS sequence"/>
</dbReference>
<comment type="caution">
    <text evidence="2">The sequence shown here is derived from an EMBL/GenBank/DDBJ whole genome shotgun (WGS) entry which is preliminary data.</text>
</comment>